<protein>
    <submittedName>
        <fullName evidence="6">TetR/AcrR family transcriptional regulator</fullName>
    </submittedName>
</protein>
<dbReference type="RefSeq" id="WP_272089636.1">
    <property type="nucleotide sequence ID" value="NZ_JAQNDL010000003.1"/>
</dbReference>
<dbReference type="Gene3D" id="1.10.357.10">
    <property type="entry name" value="Tetracycline Repressor, domain 2"/>
    <property type="match status" value="1"/>
</dbReference>
<evidence type="ECO:0000256" key="4">
    <source>
        <dbReference type="PROSITE-ProRule" id="PRU00335"/>
    </source>
</evidence>
<dbReference type="InterPro" id="IPR011075">
    <property type="entry name" value="TetR_C"/>
</dbReference>
<dbReference type="PANTHER" id="PTHR47506">
    <property type="entry name" value="TRANSCRIPTIONAL REGULATORY PROTEIN"/>
    <property type="match status" value="1"/>
</dbReference>
<dbReference type="Gene3D" id="1.10.10.60">
    <property type="entry name" value="Homeodomain-like"/>
    <property type="match status" value="1"/>
</dbReference>
<sequence length="193" mass="21384">MPRPKAFDPDEALEQAMRLFWARGFAATSMSDLVEKMGVSRQSLYDTFGDKQAIFIAALKRFRDQVGAPLRQFWASEEPVRPALRRLFDAVIAQELVRGCPRGCMMFHAAVAGADAGPEAERLLADNNQEIERGFIDRMRRAQERGEIGDHHDPAALGRFFVATLAGLRLSAKQGQSAEALRDVVRVTLGVLG</sequence>
<dbReference type="SUPFAM" id="SSF48498">
    <property type="entry name" value="Tetracyclin repressor-like, C-terminal domain"/>
    <property type="match status" value="1"/>
</dbReference>
<dbReference type="PRINTS" id="PR00455">
    <property type="entry name" value="HTHTETR"/>
</dbReference>
<dbReference type="SUPFAM" id="SSF46689">
    <property type="entry name" value="Homeodomain-like"/>
    <property type="match status" value="1"/>
</dbReference>
<evidence type="ECO:0000256" key="1">
    <source>
        <dbReference type="ARBA" id="ARBA00023015"/>
    </source>
</evidence>
<evidence type="ECO:0000259" key="5">
    <source>
        <dbReference type="PROSITE" id="PS50977"/>
    </source>
</evidence>
<dbReference type="InterPro" id="IPR009057">
    <property type="entry name" value="Homeodomain-like_sf"/>
</dbReference>
<evidence type="ECO:0000313" key="7">
    <source>
        <dbReference type="Proteomes" id="UP001221686"/>
    </source>
</evidence>
<dbReference type="Pfam" id="PF00440">
    <property type="entry name" value="TetR_N"/>
    <property type="match status" value="1"/>
</dbReference>
<name>A0ABT5E5K1_9BACT</name>
<dbReference type="EMBL" id="JAQNDL010000003">
    <property type="protein sequence ID" value="MDC0721135.1"/>
    <property type="molecule type" value="Genomic_DNA"/>
</dbReference>
<reference evidence="6 7" key="1">
    <citation type="submission" date="2022-11" db="EMBL/GenBank/DDBJ databases">
        <title>Minimal conservation of predation-associated metabolite biosynthetic gene clusters underscores biosynthetic potential of Myxococcota including descriptions for ten novel species: Archangium lansinium sp. nov., Myxococcus landrumus sp. nov., Nannocystis bai.</title>
        <authorList>
            <person name="Ahearne A."/>
            <person name="Stevens C."/>
            <person name="Dowd S."/>
        </authorList>
    </citation>
    <scope>NUCLEOTIDE SEQUENCE [LARGE SCALE GENOMIC DNA]</scope>
    <source>
        <strain evidence="6 7">BB15-2</strain>
    </source>
</reference>
<feature type="DNA-binding region" description="H-T-H motif" evidence="4">
    <location>
        <begin position="29"/>
        <end position="48"/>
    </location>
</feature>
<dbReference type="InterPro" id="IPR001647">
    <property type="entry name" value="HTH_TetR"/>
</dbReference>
<dbReference type="PANTHER" id="PTHR47506:SF1">
    <property type="entry name" value="HTH-TYPE TRANSCRIPTIONAL REGULATOR YJDC"/>
    <property type="match status" value="1"/>
</dbReference>
<dbReference type="InterPro" id="IPR036271">
    <property type="entry name" value="Tet_transcr_reg_TetR-rel_C_sf"/>
</dbReference>
<dbReference type="PROSITE" id="PS50977">
    <property type="entry name" value="HTH_TETR_2"/>
    <property type="match status" value="1"/>
</dbReference>
<keyword evidence="7" id="KW-1185">Reference proteome</keyword>
<dbReference type="Pfam" id="PF16925">
    <property type="entry name" value="TetR_C_13"/>
    <property type="match status" value="1"/>
</dbReference>
<comment type="caution">
    <text evidence="6">The sequence shown here is derived from an EMBL/GenBank/DDBJ whole genome shotgun (WGS) entry which is preliminary data.</text>
</comment>
<keyword evidence="1" id="KW-0805">Transcription regulation</keyword>
<accession>A0ABT5E5K1</accession>
<evidence type="ECO:0000313" key="6">
    <source>
        <dbReference type="EMBL" id="MDC0721135.1"/>
    </source>
</evidence>
<evidence type="ECO:0000256" key="3">
    <source>
        <dbReference type="ARBA" id="ARBA00023163"/>
    </source>
</evidence>
<keyword evidence="3" id="KW-0804">Transcription</keyword>
<dbReference type="Proteomes" id="UP001221686">
    <property type="component" value="Unassembled WGS sequence"/>
</dbReference>
<organism evidence="6 7">
    <name type="scientific">Nannocystis bainbridge</name>
    <dbReference type="NCBI Taxonomy" id="2995303"/>
    <lineage>
        <taxon>Bacteria</taxon>
        <taxon>Pseudomonadati</taxon>
        <taxon>Myxococcota</taxon>
        <taxon>Polyangia</taxon>
        <taxon>Nannocystales</taxon>
        <taxon>Nannocystaceae</taxon>
        <taxon>Nannocystis</taxon>
    </lineage>
</organism>
<gene>
    <name evidence="6" type="ORF">POL25_29790</name>
</gene>
<keyword evidence="2 4" id="KW-0238">DNA-binding</keyword>
<evidence type="ECO:0000256" key="2">
    <source>
        <dbReference type="ARBA" id="ARBA00023125"/>
    </source>
</evidence>
<feature type="domain" description="HTH tetR-type" evidence="5">
    <location>
        <begin position="6"/>
        <end position="66"/>
    </location>
</feature>
<proteinExistence type="predicted"/>